<comment type="similarity">
    <text evidence="2 9">Belongs to the metallo-dependent hydrolases superfamily. ATZ/TRZ family.</text>
</comment>
<dbReference type="Pfam" id="PF01979">
    <property type="entry name" value="Amidohydro_1"/>
    <property type="match status" value="1"/>
</dbReference>
<dbReference type="InterPro" id="IPR032466">
    <property type="entry name" value="Metal_Hydrolase"/>
</dbReference>
<comment type="catalytic activity">
    <reaction evidence="8 9">
        <text>guanine + H2O + H(+) = xanthine + NH4(+)</text>
        <dbReference type="Rhea" id="RHEA:14665"/>
        <dbReference type="ChEBI" id="CHEBI:15377"/>
        <dbReference type="ChEBI" id="CHEBI:15378"/>
        <dbReference type="ChEBI" id="CHEBI:16235"/>
        <dbReference type="ChEBI" id="CHEBI:17712"/>
        <dbReference type="ChEBI" id="CHEBI:28938"/>
        <dbReference type="EC" id="3.5.4.3"/>
    </reaction>
</comment>
<dbReference type="Proteomes" id="UP001353858">
    <property type="component" value="Unassembled WGS sequence"/>
</dbReference>
<evidence type="ECO:0000256" key="6">
    <source>
        <dbReference type="ARBA" id="ARBA00022801"/>
    </source>
</evidence>
<gene>
    <name evidence="11" type="ORF">RN001_002020</name>
</gene>
<dbReference type="InterPro" id="IPR011059">
    <property type="entry name" value="Metal-dep_hydrolase_composite"/>
</dbReference>
<sequence length="434" mass="48476">MPTIQVFEGNIIHCNKIFSIEVIENGFIAVQDGKIKEVGKISDLDNFKAKHSDTVIKETRLNEWQILIPGFIDTHIHASQYFNVGLGLNKPLLQWLDEHTFPLEKQFNDTKFAKKAYNAVVKQTLSHGTTTASYYATLHTDSTLLLADVAIEHGQRALIGKVNMTNNSPVDYIETPERTIEDTKQFIKEMANKKNSLVQPIITPRFAISLTIDDMKELGKLAKEHNLRIQTHLCESIGEIAEVTKLFKKDYTQVYMETALLTEKSIMAHVVHLSQAELDILVKQKSSVAHCPSSNFNLRSGICDVRRLITAGVNVGLGSDISGGSNIGIVDEMRYAMIASTALSFQKDNYEPLNYTEVFYLATLGGAKALVLDDVAGNFEIGKEFDALIIDLKAENATAEFYTKYTPLEMLQKFIYVGDDRNITSVFVGGKKVK</sequence>
<dbReference type="SUPFAM" id="SSF51338">
    <property type="entry name" value="Composite domain of metallo-dependent hydrolases"/>
    <property type="match status" value="1"/>
</dbReference>
<comment type="caution">
    <text evidence="11">The sequence shown here is derived from an EMBL/GenBank/DDBJ whole genome shotgun (WGS) entry which is preliminary data.</text>
</comment>
<comment type="pathway">
    <text evidence="1 9">Purine metabolism; guanine degradation; xanthine from guanine: step 1/1.</text>
</comment>
<feature type="domain" description="Amidohydrolase-related" evidence="10">
    <location>
        <begin position="66"/>
        <end position="433"/>
    </location>
</feature>
<dbReference type="Gene3D" id="3.20.20.140">
    <property type="entry name" value="Metal-dependent hydrolases"/>
    <property type="match status" value="1"/>
</dbReference>
<dbReference type="GO" id="GO:0008270">
    <property type="term" value="F:zinc ion binding"/>
    <property type="evidence" value="ECO:0007669"/>
    <property type="project" value="UniProtKB-UniRule"/>
</dbReference>
<dbReference type="NCBIfam" id="TIGR02967">
    <property type="entry name" value="guan_deamin"/>
    <property type="match status" value="1"/>
</dbReference>
<evidence type="ECO:0000256" key="8">
    <source>
        <dbReference type="ARBA" id="ARBA00051148"/>
    </source>
</evidence>
<dbReference type="EMBL" id="JARPUR010000001">
    <property type="protein sequence ID" value="KAK4885749.1"/>
    <property type="molecule type" value="Genomic_DNA"/>
</dbReference>
<keyword evidence="7 9" id="KW-0862">Zinc</keyword>
<proteinExistence type="inferred from homology"/>
<dbReference type="GO" id="GO:0005829">
    <property type="term" value="C:cytosol"/>
    <property type="evidence" value="ECO:0007669"/>
    <property type="project" value="TreeGrafter"/>
</dbReference>
<dbReference type="PANTHER" id="PTHR11271:SF6">
    <property type="entry name" value="GUANINE DEAMINASE"/>
    <property type="match status" value="1"/>
</dbReference>
<dbReference type="SUPFAM" id="SSF51556">
    <property type="entry name" value="Metallo-dependent hydrolases"/>
    <property type="match status" value="1"/>
</dbReference>
<organism evidence="11 12">
    <name type="scientific">Aquatica leii</name>
    <dbReference type="NCBI Taxonomy" id="1421715"/>
    <lineage>
        <taxon>Eukaryota</taxon>
        <taxon>Metazoa</taxon>
        <taxon>Ecdysozoa</taxon>
        <taxon>Arthropoda</taxon>
        <taxon>Hexapoda</taxon>
        <taxon>Insecta</taxon>
        <taxon>Pterygota</taxon>
        <taxon>Neoptera</taxon>
        <taxon>Endopterygota</taxon>
        <taxon>Coleoptera</taxon>
        <taxon>Polyphaga</taxon>
        <taxon>Elateriformia</taxon>
        <taxon>Elateroidea</taxon>
        <taxon>Lampyridae</taxon>
        <taxon>Luciolinae</taxon>
        <taxon>Aquatica</taxon>
    </lineage>
</organism>
<evidence type="ECO:0000256" key="5">
    <source>
        <dbReference type="ARBA" id="ARBA00022723"/>
    </source>
</evidence>
<name>A0AAN7SLL9_9COLE</name>
<comment type="cofactor">
    <cofactor evidence="9">
        <name>Zn(2+)</name>
        <dbReference type="ChEBI" id="CHEBI:29105"/>
    </cofactor>
    <text evidence="9">Binds 1 zinc ion per subunit.</text>
</comment>
<protein>
    <recommendedName>
        <fullName evidence="4 9">Guanine deaminase</fullName>
        <shortName evidence="9">Guanase</shortName>
        <ecNumber evidence="3 9">3.5.4.3</ecNumber>
    </recommendedName>
    <alternativeName>
        <fullName evidence="9">Guanine aminohydrolase</fullName>
    </alternativeName>
</protein>
<dbReference type="AlphaFoldDB" id="A0AAN7SLL9"/>
<keyword evidence="6 9" id="KW-0378">Hydrolase</keyword>
<dbReference type="InterPro" id="IPR051607">
    <property type="entry name" value="Metallo-dep_hydrolases"/>
</dbReference>
<keyword evidence="5 9" id="KW-0479">Metal-binding</keyword>
<evidence type="ECO:0000313" key="11">
    <source>
        <dbReference type="EMBL" id="KAK4885749.1"/>
    </source>
</evidence>
<evidence type="ECO:0000256" key="9">
    <source>
        <dbReference type="RuleBase" id="RU366009"/>
    </source>
</evidence>
<evidence type="ECO:0000256" key="1">
    <source>
        <dbReference type="ARBA" id="ARBA00004984"/>
    </source>
</evidence>
<dbReference type="Gene3D" id="2.30.40.10">
    <property type="entry name" value="Urease, subunit C, domain 1"/>
    <property type="match status" value="1"/>
</dbReference>
<reference evidence="12" key="1">
    <citation type="submission" date="2023-01" db="EMBL/GenBank/DDBJ databases">
        <title>Key to firefly adult light organ development and bioluminescence: homeobox transcription factors regulate luciferase expression and transportation to peroxisome.</title>
        <authorList>
            <person name="Fu X."/>
        </authorList>
    </citation>
    <scope>NUCLEOTIDE SEQUENCE [LARGE SCALE GENOMIC DNA]</scope>
</reference>
<comment type="function">
    <text evidence="9">Catalyzes the hydrolytic deamination of guanine, producing xanthine and ammonia.</text>
</comment>
<dbReference type="EC" id="3.5.4.3" evidence="3 9"/>
<evidence type="ECO:0000256" key="7">
    <source>
        <dbReference type="ARBA" id="ARBA00022833"/>
    </source>
</evidence>
<evidence type="ECO:0000259" key="10">
    <source>
        <dbReference type="Pfam" id="PF01979"/>
    </source>
</evidence>
<evidence type="ECO:0000313" key="12">
    <source>
        <dbReference type="Proteomes" id="UP001353858"/>
    </source>
</evidence>
<dbReference type="GO" id="GO:0008892">
    <property type="term" value="F:guanine deaminase activity"/>
    <property type="evidence" value="ECO:0007669"/>
    <property type="project" value="UniProtKB-UniRule"/>
</dbReference>
<dbReference type="GO" id="GO:0006147">
    <property type="term" value="P:guanine catabolic process"/>
    <property type="evidence" value="ECO:0007669"/>
    <property type="project" value="UniProtKB-UniRule"/>
</dbReference>
<evidence type="ECO:0000256" key="3">
    <source>
        <dbReference type="ARBA" id="ARBA00012781"/>
    </source>
</evidence>
<accession>A0AAN7SLL9</accession>
<dbReference type="InterPro" id="IPR014311">
    <property type="entry name" value="Guanine_deaminase"/>
</dbReference>
<dbReference type="PANTHER" id="PTHR11271">
    <property type="entry name" value="GUANINE DEAMINASE"/>
    <property type="match status" value="1"/>
</dbReference>
<dbReference type="InterPro" id="IPR006680">
    <property type="entry name" value="Amidohydro-rel"/>
</dbReference>
<keyword evidence="12" id="KW-1185">Reference proteome</keyword>
<dbReference type="FunFam" id="3.20.20.140:FF:000022">
    <property type="entry name" value="Guanine deaminase"/>
    <property type="match status" value="1"/>
</dbReference>
<evidence type="ECO:0000256" key="4">
    <source>
        <dbReference type="ARBA" id="ARBA00014514"/>
    </source>
</evidence>
<evidence type="ECO:0000256" key="2">
    <source>
        <dbReference type="ARBA" id="ARBA00006745"/>
    </source>
</evidence>